<dbReference type="PANTHER" id="PTHR31206">
    <property type="entry name" value="LP10445P"/>
    <property type="match status" value="1"/>
</dbReference>
<name>A0AAV8X4F6_9CUCU</name>
<keyword evidence="3" id="KW-1185">Reference proteome</keyword>
<comment type="caution">
    <text evidence="2">The sequence shown here is derived from an EMBL/GenBank/DDBJ whole genome shotgun (WGS) entry which is preliminary data.</text>
</comment>
<dbReference type="EMBL" id="JAPWTK010001217">
    <property type="protein sequence ID" value="KAJ8933488.1"/>
    <property type="molecule type" value="Genomic_DNA"/>
</dbReference>
<evidence type="ECO:0000256" key="1">
    <source>
        <dbReference type="SAM" id="MobiDB-lite"/>
    </source>
</evidence>
<feature type="region of interest" description="Disordered" evidence="1">
    <location>
        <begin position="1"/>
        <end position="20"/>
    </location>
</feature>
<proteinExistence type="predicted"/>
<dbReference type="AlphaFoldDB" id="A0AAV8X4F6"/>
<evidence type="ECO:0000313" key="3">
    <source>
        <dbReference type="Proteomes" id="UP001162162"/>
    </source>
</evidence>
<reference evidence="2" key="1">
    <citation type="journal article" date="2023" name="Insect Mol. Biol.">
        <title>Genome sequencing provides insights into the evolution of gene families encoding plant cell wall-degrading enzymes in longhorned beetles.</title>
        <authorList>
            <person name="Shin N.R."/>
            <person name="Okamura Y."/>
            <person name="Kirsch R."/>
            <person name="Pauchet Y."/>
        </authorList>
    </citation>
    <scope>NUCLEOTIDE SEQUENCE</scope>
    <source>
        <strain evidence="2">AMC_N1</strain>
    </source>
</reference>
<organism evidence="2 3">
    <name type="scientific">Aromia moschata</name>
    <dbReference type="NCBI Taxonomy" id="1265417"/>
    <lineage>
        <taxon>Eukaryota</taxon>
        <taxon>Metazoa</taxon>
        <taxon>Ecdysozoa</taxon>
        <taxon>Arthropoda</taxon>
        <taxon>Hexapoda</taxon>
        <taxon>Insecta</taxon>
        <taxon>Pterygota</taxon>
        <taxon>Neoptera</taxon>
        <taxon>Endopterygota</taxon>
        <taxon>Coleoptera</taxon>
        <taxon>Polyphaga</taxon>
        <taxon>Cucujiformia</taxon>
        <taxon>Chrysomeloidea</taxon>
        <taxon>Cerambycidae</taxon>
        <taxon>Cerambycinae</taxon>
        <taxon>Callichromatini</taxon>
        <taxon>Aromia</taxon>
    </lineage>
</organism>
<evidence type="ECO:0000313" key="2">
    <source>
        <dbReference type="EMBL" id="KAJ8933488.1"/>
    </source>
</evidence>
<sequence length="136" mass="15759">MVLLRPEENQSSNEGNVEGASVKVKTPKRVLHFSDGVLEEYSTDEEEATLTWGPWVLVQGVGCRFFNLDCDRHYWRIFGIIFGITTPRYYFELEEYKKREEDQKKRQEAEQGWSQPAAATVSLPLKDISTTQPKTR</sequence>
<feature type="region of interest" description="Disordered" evidence="1">
    <location>
        <begin position="101"/>
        <end position="136"/>
    </location>
</feature>
<dbReference type="PANTHER" id="PTHR31206:SF1">
    <property type="entry name" value="LP10445P"/>
    <property type="match status" value="1"/>
</dbReference>
<gene>
    <name evidence="2" type="ORF">NQ318_016868</name>
</gene>
<dbReference type="Pfam" id="PF14774">
    <property type="entry name" value="FAM177"/>
    <property type="match status" value="1"/>
</dbReference>
<accession>A0AAV8X4F6</accession>
<protein>
    <submittedName>
        <fullName evidence="2">Uncharacterized protein</fullName>
    </submittedName>
</protein>
<dbReference type="InterPro" id="IPR028260">
    <property type="entry name" value="FAM177"/>
</dbReference>
<dbReference type="Proteomes" id="UP001162162">
    <property type="component" value="Unassembled WGS sequence"/>
</dbReference>